<organism evidence="10 11">
    <name type="scientific">Prauserella oleivorans</name>
    <dbReference type="NCBI Taxonomy" id="1478153"/>
    <lineage>
        <taxon>Bacteria</taxon>
        <taxon>Bacillati</taxon>
        <taxon>Actinomycetota</taxon>
        <taxon>Actinomycetes</taxon>
        <taxon>Pseudonocardiales</taxon>
        <taxon>Pseudonocardiaceae</taxon>
        <taxon>Prauserella</taxon>
    </lineage>
</organism>
<dbReference type="PANTHER" id="PTHR35794:SF2">
    <property type="entry name" value="CELL DIVISION PROTEIN DIVIVA"/>
    <property type="match status" value="1"/>
</dbReference>
<dbReference type="InterPro" id="IPR019933">
    <property type="entry name" value="DivIVA_domain"/>
</dbReference>
<dbReference type="NCBIfam" id="TIGR03544">
    <property type="entry name" value="DivI1A_domain"/>
    <property type="match status" value="2"/>
</dbReference>
<evidence type="ECO:0000256" key="6">
    <source>
        <dbReference type="ARBA" id="ARBA00023054"/>
    </source>
</evidence>
<comment type="caution">
    <text evidence="10">The sequence shown here is derived from an EMBL/GenBank/DDBJ whole genome shotgun (WGS) entry which is preliminary data.</text>
</comment>
<accession>A0ABW5W8W0</accession>
<evidence type="ECO:0000313" key="10">
    <source>
        <dbReference type="EMBL" id="MFD2798940.1"/>
    </source>
</evidence>
<keyword evidence="7" id="KW-0131">Cell cycle</keyword>
<protein>
    <recommendedName>
        <fullName evidence="3">Cell wall synthesis protein Wag31</fullName>
    </recommendedName>
    <alternativeName>
        <fullName evidence="8">Antigen 84</fullName>
    </alternativeName>
</protein>
<evidence type="ECO:0000313" key="11">
    <source>
        <dbReference type="Proteomes" id="UP001597478"/>
    </source>
</evidence>
<name>A0ABW5W8W0_9PSEU</name>
<sequence>MSITAADVRNTEFKNAPIGRRGYAKHEVDAFLVRIAKTLSDQDDLTAAEVHHVQFGRPPIGKRGYDEKQVDDFLDAVEETLLARTGSTGDQHRVPEARSDSPVFERAREL</sequence>
<evidence type="ECO:0000256" key="3">
    <source>
        <dbReference type="ARBA" id="ARBA00018787"/>
    </source>
</evidence>
<evidence type="ECO:0000256" key="2">
    <source>
        <dbReference type="ARBA" id="ARBA00009008"/>
    </source>
</evidence>
<proteinExistence type="inferred from homology"/>
<keyword evidence="5" id="KW-0132">Cell division</keyword>
<dbReference type="PANTHER" id="PTHR35794">
    <property type="entry name" value="CELL DIVISION PROTEIN DIVIVA"/>
    <property type="match status" value="1"/>
</dbReference>
<evidence type="ECO:0000256" key="4">
    <source>
        <dbReference type="ARBA" id="ARBA00022490"/>
    </source>
</evidence>
<dbReference type="Gene3D" id="6.10.250.660">
    <property type="match status" value="2"/>
</dbReference>
<dbReference type="EMBL" id="JBHUOF010000006">
    <property type="protein sequence ID" value="MFD2798940.1"/>
    <property type="molecule type" value="Genomic_DNA"/>
</dbReference>
<feature type="compositionally biased region" description="Basic and acidic residues" evidence="9">
    <location>
        <begin position="90"/>
        <end position="110"/>
    </location>
</feature>
<evidence type="ECO:0000256" key="9">
    <source>
        <dbReference type="SAM" id="MobiDB-lite"/>
    </source>
</evidence>
<evidence type="ECO:0000256" key="1">
    <source>
        <dbReference type="ARBA" id="ARBA00004496"/>
    </source>
</evidence>
<keyword evidence="6" id="KW-0175">Coiled coil</keyword>
<dbReference type="InterPro" id="IPR007793">
    <property type="entry name" value="DivIVA_fam"/>
</dbReference>
<dbReference type="RefSeq" id="WP_377389730.1">
    <property type="nucleotide sequence ID" value="NZ_JBHSAN010000018.1"/>
</dbReference>
<reference evidence="11" key="1">
    <citation type="journal article" date="2019" name="Int. J. Syst. Evol. Microbiol.">
        <title>The Global Catalogue of Microorganisms (GCM) 10K type strain sequencing project: providing services to taxonomists for standard genome sequencing and annotation.</title>
        <authorList>
            <consortium name="The Broad Institute Genomics Platform"/>
            <consortium name="The Broad Institute Genome Sequencing Center for Infectious Disease"/>
            <person name="Wu L."/>
            <person name="Ma J."/>
        </authorList>
    </citation>
    <scope>NUCLEOTIDE SEQUENCE [LARGE SCALE GENOMIC DNA]</scope>
    <source>
        <strain evidence="11">IBRC-M 10906</strain>
    </source>
</reference>
<feature type="region of interest" description="Disordered" evidence="9">
    <location>
        <begin position="84"/>
        <end position="110"/>
    </location>
</feature>
<comment type="similarity">
    <text evidence="2">Belongs to the DivIVA family.</text>
</comment>
<evidence type="ECO:0000256" key="5">
    <source>
        <dbReference type="ARBA" id="ARBA00022618"/>
    </source>
</evidence>
<keyword evidence="11" id="KW-1185">Reference proteome</keyword>
<keyword evidence="4" id="KW-0963">Cytoplasm</keyword>
<dbReference type="Proteomes" id="UP001597478">
    <property type="component" value="Unassembled WGS sequence"/>
</dbReference>
<evidence type="ECO:0000256" key="8">
    <source>
        <dbReference type="ARBA" id="ARBA00031737"/>
    </source>
</evidence>
<evidence type="ECO:0000256" key="7">
    <source>
        <dbReference type="ARBA" id="ARBA00023306"/>
    </source>
</evidence>
<gene>
    <name evidence="10" type="ORF">ACFS2C_05995</name>
</gene>
<comment type="subcellular location">
    <subcellularLocation>
        <location evidence="1">Cytoplasm</location>
    </subcellularLocation>
</comment>